<evidence type="ECO:0000256" key="1">
    <source>
        <dbReference type="SAM" id="MobiDB-lite"/>
    </source>
</evidence>
<dbReference type="AlphaFoldDB" id="A0A7J5ZGW1"/>
<proteinExistence type="predicted"/>
<sequence>MCLPLPPLLRLSSPRCPSPPAPLWMTGREEDHGGVQAAADGGAEATGRKQTDQGGRRAAEEKGDLNGRSPLFLLRHGDLDHEGRRPRHPRPGVLRALLRHRSHHWQAGPVETQTDGAQRQRDGVSGRRVSMTATGMSYGFMLVSLSFLKT</sequence>
<accession>A0A7J5ZGW1</accession>
<protein>
    <submittedName>
        <fullName evidence="2">Uncharacterized protein</fullName>
    </submittedName>
</protein>
<feature type="region of interest" description="Disordered" evidence="1">
    <location>
        <begin position="11"/>
        <end position="71"/>
    </location>
</feature>
<evidence type="ECO:0000313" key="3">
    <source>
        <dbReference type="Proteomes" id="UP000518266"/>
    </source>
</evidence>
<comment type="caution">
    <text evidence="2">The sequence shown here is derived from an EMBL/GenBank/DDBJ whole genome shotgun (WGS) entry which is preliminary data.</text>
</comment>
<dbReference type="EMBL" id="JAAKFY010000002">
    <property type="protein sequence ID" value="KAF3860219.1"/>
    <property type="molecule type" value="Genomic_DNA"/>
</dbReference>
<feature type="compositionally biased region" description="Basic and acidic residues" evidence="1">
    <location>
        <begin position="46"/>
        <end position="65"/>
    </location>
</feature>
<dbReference type="Proteomes" id="UP000518266">
    <property type="component" value="Unassembled WGS sequence"/>
</dbReference>
<organism evidence="2 3">
    <name type="scientific">Dissostichus mawsoni</name>
    <name type="common">Antarctic cod</name>
    <dbReference type="NCBI Taxonomy" id="36200"/>
    <lineage>
        <taxon>Eukaryota</taxon>
        <taxon>Metazoa</taxon>
        <taxon>Chordata</taxon>
        <taxon>Craniata</taxon>
        <taxon>Vertebrata</taxon>
        <taxon>Euteleostomi</taxon>
        <taxon>Actinopterygii</taxon>
        <taxon>Neopterygii</taxon>
        <taxon>Teleostei</taxon>
        <taxon>Neoteleostei</taxon>
        <taxon>Acanthomorphata</taxon>
        <taxon>Eupercaria</taxon>
        <taxon>Perciformes</taxon>
        <taxon>Notothenioidei</taxon>
        <taxon>Nototheniidae</taxon>
        <taxon>Dissostichus</taxon>
    </lineage>
</organism>
<reference evidence="2 3" key="1">
    <citation type="submission" date="2020-03" db="EMBL/GenBank/DDBJ databases">
        <title>Dissostichus mawsoni Genome sequencing and assembly.</title>
        <authorList>
            <person name="Park H."/>
        </authorList>
    </citation>
    <scope>NUCLEOTIDE SEQUENCE [LARGE SCALE GENOMIC DNA]</scope>
    <source>
        <strain evidence="2">DM0001</strain>
        <tissue evidence="2">Muscle</tissue>
    </source>
</reference>
<keyword evidence="3" id="KW-1185">Reference proteome</keyword>
<name>A0A7J5ZGW1_DISMA</name>
<gene>
    <name evidence="2" type="ORF">F7725_000474</name>
</gene>
<evidence type="ECO:0000313" key="2">
    <source>
        <dbReference type="EMBL" id="KAF3860219.1"/>
    </source>
</evidence>